<evidence type="ECO:0008006" key="2">
    <source>
        <dbReference type="Google" id="ProtNLM"/>
    </source>
</evidence>
<proteinExistence type="predicted"/>
<dbReference type="InterPro" id="IPR045738">
    <property type="entry name" value="DUF6088"/>
</dbReference>
<name>D9PJZ9_9ZZZZ</name>
<reference evidence="1" key="1">
    <citation type="submission" date="2010-07" db="EMBL/GenBank/DDBJ databases">
        <authorList>
            <consortium name="CONSOLIDER consortium CSD2007-00005"/>
            <person name="Guazzaroni M.-E."/>
            <person name="Richter M."/>
            <person name="Garcia-Salamanca A."/>
            <person name="Yarza P."/>
            <person name="Ferrer M."/>
        </authorList>
    </citation>
    <scope>NUCLEOTIDE SEQUENCE</scope>
</reference>
<sequence length="199" mass="22677">MILSIEEQILRKIKKAKRGSLFFPENFTDFGNAKAIAKALERLVKSGELYRVTTGIYVRPVKDKLLGIVLPGIEDIAEAIRKRDKARIVPTGSYALYKLGLTTQVPMKVVYYTDSTARTVRIGKQTITFKRASARNVSAIGDISKLAIQALRSIGKNKVRDEEINRIKELLRHEKPYHLQHDLKLAPEWIRKLLKPQKL</sequence>
<protein>
    <recommendedName>
        <fullName evidence="2">Transcriptional regulator, AbiEi antitoxin, Type IV TA system</fullName>
    </recommendedName>
</protein>
<evidence type="ECO:0000313" key="1">
    <source>
        <dbReference type="EMBL" id="EFK96121.1"/>
    </source>
</evidence>
<dbReference type="AlphaFoldDB" id="D9PJZ9"/>
<dbReference type="EMBL" id="ADZX01000567">
    <property type="protein sequence ID" value="EFK96121.1"/>
    <property type="molecule type" value="Genomic_DNA"/>
</dbReference>
<accession>D9PJZ9</accession>
<comment type="caution">
    <text evidence="1">The sequence shown here is derived from an EMBL/GenBank/DDBJ whole genome shotgun (WGS) entry which is preliminary data.</text>
</comment>
<reference evidence="1" key="2">
    <citation type="journal article" date="2011" name="Microb. Ecol.">
        <title>Taxonomic and Functional Metagenomic Profiling of the Microbial Community in the Anoxic Sediment of a Sub-saline Shallow Lake (Laguna de Carrizo, Central Spain).</title>
        <authorList>
            <person name="Ferrer M."/>
            <person name="Guazzaroni M.E."/>
            <person name="Richter M."/>
            <person name="Garcia-Salamanca A."/>
            <person name="Yarza P."/>
            <person name="Suarez-Suarez A."/>
            <person name="Solano J."/>
            <person name="Alcaide M."/>
            <person name="van Dillewijn P."/>
            <person name="Molina-Henares M.A."/>
            <person name="Lopez-Cortes N."/>
            <person name="Al-Ramahi Y."/>
            <person name="Guerrero C."/>
            <person name="Acosta A."/>
            <person name="de Eugenio L.I."/>
            <person name="Martinez V."/>
            <person name="Marques S."/>
            <person name="Rojo F."/>
            <person name="Santero E."/>
            <person name="Genilloud O."/>
            <person name="Perez-Perez J."/>
            <person name="Rossello-Mora R."/>
            <person name="Ramos J.L."/>
        </authorList>
    </citation>
    <scope>NUCLEOTIDE SEQUENCE</scope>
</reference>
<gene>
    <name evidence="1" type="ORF">LDC_1862</name>
</gene>
<organism evidence="1">
    <name type="scientific">sediment metagenome</name>
    <dbReference type="NCBI Taxonomy" id="749907"/>
    <lineage>
        <taxon>unclassified sequences</taxon>
        <taxon>metagenomes</taxon>
        <taxon>ecological metagenomes</taxon>
    </lineage>
</organism>
<dbReference type="Pfam" id="PF19570">
    <property type="entry name" value="DUF6088"/>
    <property type="match status" value="1"/>
</dbReference>